<dbReference type="PROSITE" id="PS50893">
    <property type="entry name" value="ABC_TRANSPORTER_2"/>
    <property type="match status" value="1"/>
</dbReference>
<dbReference type="PANTHER" id="PTHR42781:SF4">
    <property type="entry name" value="SPERMIDINE_PUTRESCINE IMPORT ATP-BINDING PROTEIN POTA"/>
    <property type="match status" value="1"/>
</dbReference>
<evidence type="ECO:0000259" key="4">
    <source>
        <dbReference type="PROSITE" id="PS50893"/>
    </source>
</evidence>
<dbReference type="InterPro" id="IPR017871">
    <property type="entry name" value="ABC_transporter-like_CS"/>
</dbReference>
<dbReference type="GO" id="GO:0022857">
    <property type="term" value="F:transmembrane transporter activity"/>
    <property type="evidence" value="ECO:0007669"/>
    <property type="project" value="InterPro"/>
</dbReference>
<dbReference type="PANTHER" id="PTHR42781">
    <property type="entry name" value="SPERMIDINE/PUTRESCINE IMPORT ATP-BINDING PROTEIN POTA"/>
    <property type="match status" value="1"/>
</dbReference>
<dbReference type="PROSITE" id="PS00211">
    <property type="entry name" value="ABC_TRANSPORTER_1"/>
    <property type="match status" value="1"/>
</dbReference>
<dbReference type="SMART" id="SM00382">
    <property type="entry name" value="AAA"/>
    <property type="match status" value="1"/>
</dbReference>
<sequence>MTRRFGAAVALDALSLEVGAGEFVALLGGSGSGKSTLLRLVAGFDRPDAGRILLEGKDITALPPQARDVAMMFQSYALFPHMDVAANIAYGLRRAGMGGRDIAARVAELVGLLRLEGLERRRPSQLSGGQQQRVALARALARRPALVLLDEPLAALDAGLRERTGLELRALQRRTGASFVMVTHDQAEALALADRVALLDTGRIAQFDTPRALYERPATRAVARFLGAANILEADGPVPLDAATPAPAYALRPERIALRPTVPTRNGTEAMVEEVAFRGADTLVLARAPGGLSLRVVLVAGQATPEPGQRVALAWEASALAPLSA</sequence>
<dbReference type="SUPFAM" id="SSF52540">
    <property type="entry name" value="P-loop containing nucleoside triphosphate hydrolases"/>
    <property type="match status" value="1"/>
</dbReference>
<gene>
    <name evidence="5" type="ORF">GGQ83_002902</name>
</gene>
<dbReference type="RefSeq" id="WP_311728269.1">
    <property type="nucleotide sequence ID" value="NZ_JACIDJ010000005.1"/>
</dbReference>
<dbReference type="SUPFAM" id="SSF50331">
    <property type="entry name" value="MOP-like"/>
    <property type="match status" value="1"/>
</dbReference>
<dbReference type="AlphaFoldDB" id="A0A840AG43"/>
<keyword evidence="1" id="KW-0813">Transport</keyword>
<dbReference type="InterPro" id="IPR003593">
    <property type="entry name" value="AAA+_ATPase"/>
</dbReference>
<dbReference type="InterPro" id="IPR050093">
    <property type="entry name" value="ABC_SmlMolc_Importer"/>
</dbReference>
<evidence type="ECO:0000313" key="5">
    <source>
        <dbReference type="EMBL" id="MBB3899450.1"/>
    </source>
</evidence>
<evidence type="ECO:0000256" key="1">
    <source>
        <dbReference type="ARBA" id="ARBA00022448"/>
    </source>
</evidence>
<dbReference type="InterPro" id="IPR013611">
    <property type="entry name" value="Transp-assoc_OB_typ2"/>
</dbReference>
<dbReference type="Gene3D" id="3.40.50.300">
    <property type="entry name" value="P-loop containing nucleotide triphosphate hydrolases"/>
    <property type="match status" value="1"/>
</dbReference>
<dbReference type="Proteomes" id="UP000553193">
    <property type="component" value="Unassembled WGS sequence"/>
</dbReference>
<evidence type="ECO:0000256" key="3">
    <source>
        <dbReference type="ARBA" id="ARBA00022840"/>
    </source>
</evidence>
<evidence type="ECO:0000256" key="2">
    <source>
        <dbReference type="ARBA" id="ARBA00022741"/>
    </source>
</evidence>
<comment type="caution">
    <text evidence="5">The sequence shown here is derived from an EMBL/GenBank/DDBJ whole genome shotgun (WGS) entry which is preliminary data.</text>
</comment>
<organism evidence="5 6">
    <name type="scientific">Roseococcus suduntuyensis</name>
    <dbReference type="NCBI Taxonomy" id="455361"/>
    <lineage>
        <taxon>Bacteria</taxon>
        <taxon>Pseudomonadati</taxon>
        <taxon>Pseudomonadota</taxon>
        <taxon>Alphaproteobacteria</taxon>
        <taxon>Acetobacterales</taxon>
        <taxon>Roseomonadaceae</taxon>
        <taxon>Roseococcus</taxon>
    </lineage>
</organism>
<dbReference type="InterPro" id="IPR008995">
    <property type="entry name" value="Mo/tungstate-bd_C_term_dom"/>
</dbReference>
<dbReference type="GO" id="GO:0015847">
    <property type="term" value="P:putrescine transport"/>
    <property type="evidence" value="ECO:0007669"/>
    <property type="project" value="UniProtKB-ARBA"/>
</dbReference>
<dbReference type="InterPro" id="IPR027417">
    <property type="entry name" value="P-loop_NTPase"/>
</dbReference>
<dbReference type="FunFam" id="3.40.50.300:FF:000133">
    <property type="entry name" value="Spermidine/putrescine import ATP-binding protein PotA"/>
    <property type="match status" value="1"/>
</dbReference>
<dbReference type="Pfam" id="PF00005">
    <property type="entry name" value="ABC_tran"/>
    <property type="match status" value="1"/>
</dbReference>
<keyword evidence="3 5" id="KW-0067">ATP-binding</keyword>
<name>A0A840AG43_9PROT</name>
<evidence type="ECO:0000313" key="6">
    <source>
        <dbReference type="Proteomes" id="UP000553193"/>
    </source>
</evidence>
<dbReference type="GO" id="GO:0005524">
    <property type="term" value="F:ATP binding"/>
    <property type="evidence" value="ECO:0007669"/>
    <property type="project" value="UniProtKB-KW"/>
</dbReference>
<dbReference type="EMBL" id="JACIDJ010000005">
    <property type="protein sequence ID" value="MBB3899450.1"/>
    <property type="molecule type" value="Genomic_DNA"/>
</dbReference>
<keyword evidence="2" id="KW-0547">Nucleotide-binding</keyword>
<accession>A0A840AG43</accession>
<proteinExistence type="predicted"/>
<dbReference type="GO" id="GO:0043190">
    <property type="term" value="C:ATP-binding cassette (ABC) transporter complex"/>
    <property type="evidence" value="ECO:0007669"/>
    <property type="project" value="InterPro"/>
</dbReference>
<keyword evidence="6" id="KW-1185">Reference proteome</keyword>
<protein>
    <submittedName>
        <fullName evidence="5">Putrescine transport system ATP-binding protein</fullName>
    </submittedName>
</protein>
<dbReference type="Pfam" id="PF08402">
    <property type="entry name" value="TOBE_2"/>
    <property type="match status" value="1"/>
</dbReference>
<dbReference type="GO" id="GO:0016887">
    <property type="term" value="F:ATP hydrolysis activity"/>
    <property type="evidence" value="ECO:0007669"/>
    <property type="project" value="InterPro"/>
</dbReference>
<reference evidence="5 6" key="1">
    <citation type="submission" date="2020-08" db="EMBL/GenBank/DDBJ databases">
        <title>Genomic Encyclopedia of Type Strains, Phase IV (KMG-IV): sequencing the most valuable type-strain genomes for metagenomic binning, comparative biology and taxonomic classification.</title>
        <authorList>
            <person name="Goeker M."/>
        </authorList>
    </citation>
    <scope>NUCLEOTIDE SEQUENCE [LARGE SCALE GENOMIC DNA]</scope>
    <source>
        <strain evidence="5 6">DSM 19979</strain>
    </source>
</reference>
<dbReference type="InterPro" id="IPR003439">
    <property type="entry name" value="ABC_transporter-like_ATP-bd"/>
</dbReference>
<feature type="domain" description="ABC transporter" evidence="4">
    <location>
        <begin position="2"/>
        <end position="226"/>
    </location>
</feature>